<sequence>PPQGSTPGDRVMFEGHEQGKPEEELKPKKKIWEKLQVDLRVNEKSIAEWQGNVMKTKLGNVTASSLKCVPIK</sequence>
<dbReference type="EnsemblMetazoa" id="G19165.2">
    <property type="protein sequence ID" value="G19165.2:cds"/>
    <property type="gene ID" value="G19165"/>
</dbReference>
<evidence type="ECO:0000313" key="3">
    <source>
        <dbReference type="EnsemblMetazoa" id="G19165.2:cds"/>
    </source>
</evidence>
<dbReference type="Gene3D" id="2.40.50.140">
    <property type="entry name" value="Nucleic acid-binding proteins"/>
    <property type="match status" value="1"/>
</dbReference>
<dbReference type="PANTHER" id="PTHR11586:SF43">
    <property type="entry name" value="TYROSINE--TRNA LIGASE, CYTOPLASMIC"/>
    <property type="match status" value="1"/>
</dbReference>
<proteinExistence type="predicted"/>
<accession>A0A8W8JHR1</accession>
<dbReference type="InterPro" id="IPR051270">
    <property type="entry name" value="Tyrosine-tRNA_ligase_regulator"/>
</dbReference>
<keyword evidence="4" id="KW-1185">Reference proteome</keyword>
<dbReference type="PANTHER" id="PTHR11586">
    <property type="entry name" value="TRNA-AMINOACYLATION COFACTOR ARC1 FAMILY MEMBER"/>
    <property type="match status" value="1"/>
</dbReference>
<dbReference type="AlphaFoldDB" id="A0A8W8JHR1"/>
<name>A0A8W8JHR1_MAGGI</name>
<dbReference type="SUPFAM" id="SSF50249">
    <property type="entry name" value="Nucleic acid-binding proteins"/>
    <property type="match status" value="1"/>
</dbReference>
<dbReference type="InterPro" id="IPR012340">
    <property type="entry name" value="NA-bd_OB-fold"/>
</dbReference>
<organism evidence="3 4">
    <name type="scientific">Magallana gigas</name>
    <name type="common">Pacific oyster</name>
    <name type="synonym">Crassostrea gigas</name>
    <dbReference type="NCBI Taxonomy" id="29159"/>
    <lineage>
        <taxon>Eukaryota</taxon>
        <taxon>Metazoa</taxon>
        <taxon>Spiralia</taxon>
        <taxon>Lophotrochozoa</taxon>
        <taxon>Mollusca</taxon>
        <taxon>Bivalvia</taxon>
        <taxon>Autobranchia</taxon>
        <taxon>Pteriomorphia</taxon>
        <taxon>Ostreida</taxon>
        <taxon>Ostreoidea</taxon>
        <taxon>Ostreidae</taxon>
        <taxon>Magallana</taxon>
    </lineage>
</organism>
<evidence type="ECO:0000256" key="2">
    <source>
        <dbReference type="SAM" id="MobiDB-lite"/>
    </source>
</evidence>
<reference evidence="3" key="1">
    <citation type="submission" date="2022-08" db="UniProtKB">
        <authorList>
            <consortium name="EnsemblMetazoa"/>
        </authorList>
    </citation>
    <scope>IDENTIFICATION</scope>
    <source>
        <strain evidence="3">05x7-T-G4-1.051#20</strain>
    </source>
</reference>
<keyword evidence="1" id="KW-0963">Cytoplasm</keyword>
<feature type="region of interest" description="Disordered" evidence="2">
    <location>
        <begin position="1"/>
        <end position="27"/>
    </location>
</feature>
<dbReference type="GO" id="GO:0004831">
    <property type="term" value="F:tyrosine-tRNA ligase activity"/>
    <property type="evidence" value="ECO:0007669"/>
    <property type="project" value="TreeGrafter"/>
</dbReference>
<protein>
    <submittedName>
        <fullName evidence="3">Uncharacterized protein</fullName>
    </submittedName>
</protein>
<feature type="compositionally biased region" description="Basic and acidic residues" evidence="2">
    <location>
        <begin position="11"/>
        <end position="27"/>
    </location>
</feature>
<evidence type="ECO:0000313" key="4">
    <source>
        <dbReference type="Proteomes" id="UP000005408"/>
    </source>
</evidence>
<dbReference type="Proteomes" id="UP000005408">
    <property type="component" value="Unassembled WGS sequence"/>
</dbReference>
<evidence type="ECO:0000256" key="1">
    <source>
        <dbReference type="ARBA" id="ARBA00022490"/>
    </source>
</evidence>